<dbReference type="GO" id="GO:0022627">
    <property type="term" value="C:cytosolic small ribosomal subunit"/>
    <property type="evidence" value="ECO:0007669"/>
    <property type="project" value="TreeGrafter"/>
</dbReference>
<evidence type="ECO:0000259" key="14">
    <source>
        <dbReference type="Pfam" id="PF21953"/>
    </source>
</evidence>
<dbReference type="HOGENOM" id="CLU_342548_0_0_1"/>
<dbReference type="GO" id="GO:0003735">
    <property type="term" value="F:structural constituent of ribosome"/>
    <property type="evidence" value="ECO:0007669"/>
    <property type="project" value="InterPro"/>
</dbReference>
<protein>
    <recommendedName>
        <fullName evidence="6">40S ribosomal protein S4</fullName>
    </recommendedName>
</protein>
<dbReference type="GO" id="GO:0002181">
    <property type="term" value="P:cytoplasmic translation"/>
    <property type="evidence" value="ECO:0007669"/>
    <property type="project" value="UniProtKB-ARBA"/>
</dbReference>
<dbReference type="FunFam" id="3.10.290.10:FF:000002">
    <property type="entry name" value="40S ribosomal protein S4"/>
    <property type="match status" value="1"/>
</dbReference>
<evidence type="ECO:0000259" key="9">
    <source>
        <dbReference type="Pfam" id="PF00467"/>
    </source>
</evidence>
<dbReference type="Gene3D" id="2.30.30.30">
    <property type="match status" value="1"/>
</dbReference>
<dbReference type="GO" id="GO:0005576">
    <property type="term" value="C:extracellular region"/>
    <property type="evidence" value="ECO:0007669"/>
    <property type="project" value="UniProtKB-ARBA"/>
</dbReference>
<evidence type="ECO:0000259" key="8">
    <source>
        <dbReference type="Pfam" id="PF00149"/>
    </source>
</evidence>
<evidence type="ECO:0000256" key="3">
    <source>
        <dbReference type="ARBA" id="ARBA00022884"/>
    </source>
</evidence>
<keyword evidence="5" id="KW-0687">Ribonucleoprotein</keyword>
<evidence type="ECO:0000256" key="2">
    <source>
        <dbReference type="ARBA" id="ARBA00022730"/>
    </source>
</evidence>
<dbReference type="CDD" id="cd00165">
    <property type="entry name" value="S4"/>
    <property type="match status" value="1"/>
</dbReference>
<dbReference type="EMBL" id="GL996515">
    <property type="protein sequence ID" value="EGV64817.1"/>
    <property type="molecule type" value="Genomic_DNA"/>
</dbReference>
<dbReference type="Pfam" id="PF00149">
    <property type="entry name" value="Metallophos"/>
    <property type="match status" value="1"/>
</dbReference>
<dbReference type="Proteomes" id="UP000000707">
    <property type="component" value="Unassembled WGS sequence"/>
</dbReference>
<dbReference type="Gene3D" id="3.60.21.10">
    <property type="match status" value="1"/>
</dbReference>
<name>G3B0V7_CANTC</name>
<dbReference type="InterPro" id="IPR041823">
    <property type="entry name" value="YHR202W_N"/>
</dbReference>
<dbReference type="InterPro" id="IPR041982">
    <property type="entry name" value="Ribosomal_eS4_KOW"/>
</dbReference>
<dbReference type="CDD" id="cd07407">
    <property type="entry name" value="MPP_YHR202W_N"/>
    <property type="match status" value="1"/>
</dbReference>
<dbReference type="InterPro" id="IPR053828">
    <property type="entry name" value="Nucleosidase_C"/>
</dbReference>
<evidence type="ECO:0000256" key="6">
    <source>
        <dbReference type="ARBA" id="ARBA00035402"/>
    </source>
</evidence>
<dbReference type="STRING" id="590646.G3B0V7"/>
<dbReference type="eggNOG" id="KOG0378">
    <property type="taxonomic scope" value="Eukaryota"/>
</dbReference>
<dbReference type="FunFam" id="2.30.30.30:FF:000005">
    <property type="entry name" value="40S ribosomal protein S4"/>
    <property type="match status" value="1"/>
</dbReference>
<sequence>MARGPKKHLKRLAAPSHWMLDKLSGTYAPRPSAGPHKLRESLPLVVFLRNRLKYALNGRETKAILMQQHVKVDGKVRTDATFPAGFMDVISLEATNENFRLIYDTKGRFAVHRITNEEASYKLGKVKKVQLGKRGIPYAVTHDGRTIRYPDPAIKANDTVKIDLETGKITDFIKFDTGRLVMVTGGRNLGRVGVIVHRERHEGGFDLVHIKDSLENTFVTRLSNVFVIGTEAGKPYVSLPKGKGIKLSISEERDRRRAQSVQRQQKIPENTTTAFSPIRDIRWGDINFLHTTDTHGWYSGHLNQKQYNANWGDFVSFSIQMKKKAHENNQDLLLIDTGDKHDGNGLGDVTVPNGAKSLPIFTKQDYDLITIGNHELYEWENSESEYDFVVQRYKDAYISTNVEILVNGSFHSFGTKYRYFETPINQYKILSFGFLFDFNRNNDKTKVTPISEVLQQDWFLDILKSHPSPSVDYIVVIGHIPITHEWTELDLLHKVLRKHYPETVIQYFGGHSHIRDFVVYDENSTSLESGRFCETVGWLSIDRTRSGLNQFFRSYLDFNLDSFKHHLNSSELSTKKGNDIKDLIVKTREELNLNEYLGHVSSNYYMDYVPITHPHSIFKLLTDKVLPSLEVNGAEERAIIINTGSVRYDLYKGNFTIDTKYSISPFKNDWVKLNLPKSIALQVSKQLNRKTYINLLPTSQFSYMTRNKWNFLATMSPKLGSLQQVFRSPSTLKLSKGYVTHDDFGTDGDDNIHKPTINFPVPNVVEAVQINDRKETNIDLVFYNFLAKNVLQVVKDLTGSDYSGEVQFYSRKYLGELLGEYVQQNSV</sequence>
<dbReference type="GO" id="GO:0019843">
    <property type="term" value="F:rRNA binding"/>
    <property type="evidence" value="ECO:0007669"/>
    <property type="project" value="UniProtKB-KW"/>
</dbReference>
<dbReference type="InterPro" id="IPR038237">
    <property type="entry name" value="Ribosomal_eS4_central_sf"/>
</dbReference>
<dbReference type="Gene3D" id="3.90.780.10">
    <property type="entry name" value="5'-Nucleotidase, C-terminal domain"/>
    <property type="match status" value="2"/>
</dbReference>
<dbReference type="PROSITE" id="PS00528">
    <property type="entry name" value="RIBOSOMAL_S4E"/>
    <property type="match status" value="1"/>
</dbReference>
<feature type="domain" description="Small ribosomal subunit protein eS4 central region" evidence="10">
    <location>
        <begin position="95"/>
        <end position="169"/>
    </location>
</feature>
<dbReference type="SUPFAM" id="SSF55816">
    <property type="entry name" value="5'-nucleotidase (syn. UDP-sugar hydrolase), C-terminal domain"/>
    <property type="match status" value="1"/>
</dbReference>
<dbReference type="CDD" id="cd06087">
    <property type="entry name" value="KOW_RPS4"/>
    <property type="match status" value="1"/>
</dbReference>
<dbReference type="InterPro" id="IPR036907">
    <property type="entry name" value="5'-Nucleotdase_C_sf"/>
</dbReference>
<dbReference type="InterPro" id="IPR036986">
    <property type="entry name" value="S4_RNA-bd_sf"/>
</dbReference>
<dbReference type="eggNOG" id="KOG4419">
    <property type="taxonomic scope" value="Eukaryota"/>
</dbReference>
<evidence type="ECO:0000256" key="7">
    <source>
        <dbReference type="PROSITE-ProRule" id="PRU00182"/>
    </source>
</evidence>
<keyword evidence="2 7" id="KW-0699">rRNA-binding</keyword>
<reference evidence="15 16" key="1">
    <citation type="journal article" date="2011" name="Proc. Natl. Acad. Sci. U.S.A.">
        <title>Comparative genomics of xylose-fermenting fungi for enhanced biofuel production.</title>
        <authorList>
            <person name="Wohlbach D.J."/>
            <person name="Kuo A."/>
            <person name="Sato T.K."/>
            <person name="Potts K.M."/>
            <person name="Salamov A.A."/>
            <person name="LaButti K.M."/>
            <person name="Sun H."/>
            <person name="Clum A."/>
            <person name="Pangilinan J.L."/>
            <person name="Lindquist E.A."/>
            <person name="Lucas S."/>
            <person name="Lapidus A."/>
            <person name="Jin M."/>
            <person name="Gunawan C."/>
            <person name="Balan V."/>
            <person name="Dale B.E."/>
            <person name="Jeffries T.W."/>
            <person name="Zinkel R."/>
            <person name="Barry K.W."/>
            <person name="Grigoriev I.V."/>
            <person name="Gasch A.P."/>
        </authorList>
    </citation>
    <scope>NUCLEOTIDE SEQUENCE [LARGE SCALE GENOMIC DNA]</scope>
    <source>
        <strain evidence="16">ATCC 10573 / BCRC 21748 / CBS 615 / JCM 9827 / NBRC 10315 / NRRL Y-1498 / VKM Y-70</strain>
    </source>
</reference>
<dbReference type="Pfam" id="PF21953">
    <property type="entry name" value="NadN_nucleosid_C"/>
    <property type="match status" value="1"/>
</dbReference>
<dbReference type="InterPro" id="IPR032277">
    <property type="entry name" value="Ribosomal_eS4_C"/>
</dbReference>
<keyword evidence="4" id="KW-0689">Ribosomal protein</keyword>
<feature type="domain" description="RNA-binding S4" evidence="11">
    <location>
        <begin position="43"/>
        <end position="90"/>
    </location>
</feature>
<dbReference type="PANTHER" id="PTHR11581:SF0">
    <property type="entry name" value="SMALL RIBOSOMAL SUBUNIT PROTEIN ES4"/>
    <property type="match status" value="1"/>
</dbReference>
<evidence type="ECO:0000313" key="15">
    <source>
        <dbReference type="EMBL" id="EGV64817.1"/>
    </source>
</evidence>
<dbReference type="Gene3D" id="3.10.290.10">
    <property type="entry name" value="RNA-binding S4 domain"/>
    <property type="match status" value="1"/>
</dbReference>
<dbReference type="PROSITE" id="PS50889">
    <property type="entry name" value="S4"/>
    <property type="match status" value="1"/>
</dbReference>
<feature type="domain" description="Small ribosomal subunit protein eS4 C-terminal" evidence="13">
    <location>
        <begin position="212"/>
        <end position="259"/>
    </location>
</feature>
<dbReference type="AlphaFoldDB" id="G3B0V7"/>
<dbReference type="Pfam" id="PF01479">
    <property type="entry name" value="S4"/>
    <property type="match status" value="1"/>
</dbReference>
<evidence type="ECO:0000259" key="10">
    <source>
        <dbReference type="Pfam" id="PF00900"/>
    </source>
</evidence>
<feature type="domain" description="Small ribosomal subunit protein eS4 N-terminal" evidence="12">
    <location>
        <begin position="3"/>
        <end position="39"/>
    </location>
</feature>
<dbReference type="GO" id="GO:0016787">
    <property type="term" value="F:hydrolase activity"/>
    <property type="evidence" value="ECO:0007669"/>
    <property type="project" value="InterPro"/>
</dbReference>
<keyword evidence="3 7" id="KW-0694">RNA-binding</keyword>
<dbReference type="InterPro" id="IPR018199">
    <property type="entry name" value="Ribosomal_eS4_N_CS"/>
</dbReference>
<dbReference type="InterPro" id="IPR004843">
    <property type="entry name" value="Calcineurin-like_PHP"/>
</dbReference>
<evidence type="ECO:0000313" key="16">
    <source>
        <dbReference type="Proteomes" id="UP000000707"/>
    </source>
</evidence>
<dbReference type="HAMAP" id="MF_00485">
    <property type="entry name" value="Ribosomal_eS4"/>
    <property type="match status" value="1"/>
</dbReference>
<dbReference type="InterPro" id="IPR029052">
    <property type="entry name" value="Metallo-depent_PP-like"/>
</dbReference>
<dbReference type="InterPro" id="IPR002942">
    <property type="entry name" value="S4_RNA-bd"/>
</dbReference>
<dbReference type="Gene3D" id="2.40.50.740">
    <property type="match status" value="1"/>
</dbReference>
<evidence type="ECO:0000259" key="11">
    <source>
        <dbReference type="Pfam" id="PF01479"/>
    </source>
</evidence>
<feature type="domain" description="KOW" evidence="9">
    <location>
        <begin position="178"/>
        <end position="211"/>
    </location>
</feature>
<dbReference type="InterPro" id="IPR000876">
    <property type="entry name" value="Ribosomal_eS4"/>
</dbReference>
<feature type="domain" description="Calcineurin-like phosphoesterase" evidence="8">
    <location>
        <begin position="287"/>
        <end position="514"/>
    </location>
</feature>
<dbReference type="Pfam" id="PF00467">
    <property type="entry name" value="KOW"/>
    <property type="match status" value="1"/>
</dbReference>
<comment type="similarity">
    <text evidence="1">Belongs to the eukaryotic ribosomal protein eS4 family.</text>
</comment>
<dbReference type="SUPFAM" id="SSF56300">
    <property type="entry name" value="Metallo-dependent phosphatases"/>
    <property type="match status" value="1"/>
</dbReference>
<proteinExistence type="inferred from homology"/>
<organism evidence="16">
    <name type="scientific">Candida tenuis (strain ATCC 10573 / BCRC 21748 / CBS 615 / JCM 9827 / NBRC 10315 / NRRL Y-1498 / VKM Y-70)</name>
    <name type="common">Yeast</name>
    <name type="synonym">Yamadazyma tenuis</name>
    <dbReference type="NCBI Taxonomy" id="590646"/>
    <lineage>
        <taxon>Eukaryota</taxon>
        <taxon>Fungi</taxon>
        <taxon>Dikarya</taxon>
        <taxon>Ascomycota</taxon>
        <taxon>Saccharomycotina</taxon>
        <taxon>Pichiomycetes</taxon>
        <taxon>Debaryomycetaceae</taxon>
        <taxon>Yamadazyma</taxon>
    </lineage>
</organism>
<dbReference type="InterPro" id="IPR014722">
    <property type="entry name" value="Rib_uL2_dom2"/>
</dbReference>
<dbReference type="Pfam" id="PF16121">
    <property type="entry name" value="40S_S4_C"/>
    <property type="match status" value="1"/>
</dbReference>
<accession>G3B0V7</accession>
<dbReference type="FunFam" id="2.40.50.740:FF:000001">
    <property type="entry name" value="40S ribosomal protein S4"/>
    <property type="match status" value="1"/>
</dbReference>
<evidence type="ECO:0000256" key="4">
    <source>
        <dbReference type="ARBA" id="ARBA00022980"/>
    </source>
</evidence>
<keyword evidence="16" id="KW-1185">Reference proteome</keyword>
<dbReference type="PANTHER" id="PTHR11581">
    <property type="entry name" value="30S/40S RIBOSOMAL PROTEIN S4"/>
    <property type="match status" value="1"/>
</dbReference>
<dbReference type="InterPro" id="IPR013843">
    <property type="entry name" value="Ribosomal_eS4_N"/>
</dbReference>
<evidence type="ECO:0000259" key="12">
    <source>
        <dbReference type="Pfam" id="PF08071"/>
    </source>
</evidence>
<feature type="domain" description="Putative 5'-nucleotidase C-terminal" evidence="14">
    <location>
        <begin position="603"/>
        <end position="791"/>
    </location>
</feature>
<dbReference type="InterPro" id="IPR013845">
    <property type="entry name" value="Ribosomal_eS4_central_region"/>
</dbReference>
<dbReference type="FunFam" id="3.60.21.10:FF:000043">
    <property type="entry name" value="Ser/Thr protein phosphatase family"/>
    <property type="match status" value="1"/>
</dbReference>
<dbReference type="GO" id="GO:0009166">
    <property type="term" value="P:nucleotide catabolic process"/>
    <property type="evidence" value="ECO:0007669"/>
    <property type="project" value="InterPro"/>
</dbReference>
<evidence type="ECO:0000259" key="13">
    <source>
        <dbReference type="Pfam" id="PF16121"/>
    </source>
</evidence>
<dbReference type="InterPro" id="IPR005824">
    <property type="entry name" value="KOW"/>
</dbReference>
<dbReference type="Pfam" id="PF00900">
    <property type="entry name" value="Ribosomal_S4e"/>
    <property type="match status" value="1"/>
</dbReference>
<dbReference type="OrthoDB" id="7722975at2759"/>
<dbReference type="Pfam" id="PF08071">
    <property type="entry name" value="RS4NT"/>
    <property type="match status" value="1"/>
</dbReference>
<evidence type="ECO:0000256" key="5">
    <source>
        <dbReference type="ARBA" id="ARBA00023274"/>
    </source>
</evidence>
<gene>
    <name evidence="15" type="ORF">CANTEDRAFT_113586</name>
</gene>
<evidence type="ECO:0000256" key="1">
    <source>
        <dbReference type="ARBA" id="ARBA00007500"/>
    </source>
</evidence>